<organism evidence="2 3">
    <name type="scientific">Segatella bryantii</name>
    <name type="common">Prevotella bryantii</name>
    <dbReference type="NCBI Taxonomy" id="77095"/>
    <lineage>
        <taxon>Bacteria</taxon>
        <taxon>Pseudomonadati</taxon>
        <taxon>Bacteroidota</taxon>
        <taxon>Bacteroidia</taxon>
        <taxon>Bacteroidales</taxon>
        <taxon>Prevotellaceae</taxon>
        <taxon>Segatella</taxon>
    </lineage>
</organism>
<keyword evidence="1" id="KW-0812">Transmembrane</keyword>
<evidence type="ECO:0000313" key="3">
    <source>
        <dbReference type="Proteomes" id="UP000216189"/>
    </source>
</evidence>
<reference evidence="2 3" key="1">
    <citation type="submission" date="2017-08" db="EMBL/GenBank/DDBJ databases">
        <title>Comparative genomics of non-oral Prevotella species.</title>
        <authorList>
            <person name="Accetto T."/>
            <person name="Nograsek B."/>
            <person name="Avgustin G."/>
        </authorList>
    </citation>
    <scope>NUCLEOTIDE SEQUENCE [LARGE SCALE GENOMIC DNA]</scope>
    <source>
        <strain evidence="2 3">TC1-1</strain>
    </source>
</reference>
<feature type="transmembrane region" description="Helical" evidence="1">
    <location>
        <begin position="5"/>
        <end position="22"/>
    </location>
</feature>
<dbReference type="InterPro" id="IPR036249">
    <property type="entry name" value="Thioredoxin-like_sf"/>
</dbReference>
<dbReference type="SUPFAM" id="SSF52833">
    <property type="entry name" value="Thioredoxin-like"/>
    <property type="match status" value="1"/>
</dbReference>
<accession>A0ABX4EHJ8</accession>
<comment type="caution">
    <text evidence="2">The sequence shown here is derived from an EMBL/GenBank/DDBJ whole genome shotgun (WGS) entry which is preliminary data.</text>
</comment>
<dbReference type="InterPro" id="IPR013783">
    <property type="entry name" value="Ig-like_fold"/>
</dbReference>
<sequence length="280" mass="32269">MKKIIVYAVTLVTLSIITIFIFNSKNKIVQNHNTKLKLPTLIWTYYEEEVIKKSQSYPYYIIRYVDSKHCIPCKLSYQELQHIFDMVNAKKKLLGAKIIFNSKDKNLIWSLAKKENITFPIAMDSTSSICKLNRCLRNIDNGYILIDKDYNILAIGNPLTDKDVREVYDRLFANSFAKSFELTKGEISSRILELGTINGKEKFDTCIYLYNYGKRPLVINDFITACGCLKISIKDKVIFPMHKAKCFVSIKPDKGFFQKNVSILSNSEDPLHFKVEGNAI</sequence>
<evidence type="ECO:0008006" key="4">
    <source>
        <dbReference type="Google" id="ProtNLM"/>
    </source>
</evidence>
<evidence type="ECO:0000256" key="1">
    <source>
        <dbReference type="SAM" id="Phobius"/>
    </source>
</evidence>
<name>A0ABX4EHJ8_SEGBR</name>
<evidence type="ECO:0000313" key="2">
    <source>
        <dbReference type="EMBL" id="OYP55530.1"/>
    </source>
</evidence>
<dbReference type="RefSeq" id="WP_094448387.1">
    <property type="nucleotide sequence ID" value="NZ_CP091802.1"/>
</dbReference>
<gene>
    <name evidence="2" type="ORF">CIK91_06410</name>
</gene>
<keyword evidence="1" id="KW-1133">Transmembrane helix</keyword>
<protein>
    <recommendedName>
        <fullName evidence="4">DUF1573 domain-containing protein</fullName>
    </recommendedName>
</protein>
<dbReference type="EMBL" id="NPJF01000027">
    <property type="protein sequence ID" value="OYP55530.1"/>
    <property type="molecule type" value="Genomic_DNA"/>
</dbReference>
<dbReference type="Proteomes" id="UP000216189">
    <property type="component" value="Unassembled WGS sequence"/>
</dbReference>
<keyword evidence="1" id="KW-0472">Membrane</keyword>
<dbReference type="InterPro" id="IPR011467">
    <property type="entry name" value="DUF1573"/>
</dbReference>
<keyword evidence="3" id="KW-1185">Reference proteome</keyword>
<dbReference type="Gene3D" id="2.60.40.10">
    <property type="entry name" value="Immunoglobulins"/>
    <property type="match status" value="1"/>
</dbReference>
<proteinExistence type="predicted"/>
<dbReference type="Gene3D" id="3.40.30.10">
    <property type="entry name" value="Glutaredoxin"/>
    <property type="match status" value="1"/>
</dbReference>
<dbReference type="Pfam" id="PF07610">
    <property type="entry name" value="DUF1573"/>
    <property type="match status" value="1"/>
</dbReference>